<gene>
    <name evidence="7" type="ORF">HK103_005047</name>
</gene>
<name>A0AAD5UJZ9_9FUNG</name>
<keyword evidence="4 6" id="KW-0009">Actin-binding</keyword>
<evidence type="ECO:0000256" key="5">
    <source>
        <dbReference type="ARBA" id="ARBA00023212"/>
    </source>
</evidence>
<dbReference type="SMART" id="SM00392">
    <property type="entry name" value="PROF"/>
    <property type="match status" value="1"/>
</dbReference>
<dbReference type="AlphaFoldDB" id="A0AAD5UJZ9"/>
<dbReference type="EMBL" id="JADGKB010000044">
    <property type="protein sequence ID" value="KAJ3256929.1"/>
    <property type="molecule type" value="Genomic_DNA"/>
</dbReference>
<dbReference type="GO" id="GO:0005938">
    <property type="term" value="C:cell cortex"/>
    <property type="evidence" value="ECO:0007669"/>
    <property type="project" value="TreeGrafter"/>
</dbReference>
<keyword evidence="8" id="KW-1185">Reference proteome</keyword>
<dbReference type="InterPro" id="IPR027310">
    <property type="entry name" value="Profilin_CS"/>
</dbReference>
<evidence type="ECO:0000256" key="3">
    <source>
        <dbReference type="ARBA" id="ARBA00022490"/>
    </source>
</evidence>
<accession>A0AAD5UJZ9</accession>
<evidence type="ECO:0000256" key="6">
    <source>
        <dbReference type="RuleBase" id="RU003909"/>
    </source>
</evidence>
<dbReference type="Gene3D" id="3.30.450.30">
    <property type="entry name" value="Dynein light chain 2a, cytoplasmic"/>
    <property type="match status" value="1"/>
</dbReference>
<evidence type="ECO:0000256" key="1">
    <source>
        <dbReference type="ARBA" id="ARBA00004245"/>
    </source>
</evidence>
<keyword evidence="5" id="KW-0206">Cytoskeleton</keyword>
<dbReference type="InterPro" id="IPR005455">
    <property type="entry name" value="PFN_euk"/>
</dbReference>
<comment type="caution">
    <text evidence="7">The sequence shown here is derived from an EMBL/GenBank/DDBJ whole genome shotgun (WGS) entry which is preliminary data.</text>
</comment>
<comment type="subcellular location">
    <subcellularLocation>
        <location evidence="1">Cytoplasm</location>
        <location evidence="1">Cytoskeleton</location>
    </subcellularLocation>
</comment>
<comment type="similarity">
    <text evidence="2 6">Belongs to the profilin family.</text>
</comment>
<reference evidence="7" key="1">
    <citation type="submission" date="2020-05" db="EMBL/GenBank/DDBJ databases">
        <title>Phylogenomic resolution of chytrid fungi.</title>
        <authorList>
            <person name="Stajich J.E."/>
            <person name="Amses K."/>
            <person name="Simmons R."/>
            <person name="Seto K."/>
            <person name="Myers J."/>
            <person name="Bonds A."/>
            <person name="Quandt C.A."/>
            <person name="Barry K."/>
            <person name="Liu P."/>
            <person name="Grigoriev I."/>
            <person name="Longcore J.E."/>
            <person name="James T.Y."/>
        </authorList>
    </citation>
    <scope>NUCLEOTIDE SEQUENCE</scope>
    <source>
        <strain evidence="7">PLAUS21</strain>
    </source>
</reference>
<dbReference type="PROSITE" id="PS00414">
    <property type="entry name" value="PROFILIN"/>
    <property type="match status" value="1"/>
</dbReference>
<dbReference type="GO" id="GO:0005856">
    <property type="term" value="C:cytoskeleton"/>
    <property type="evidence" value="ECO:0007669"/>
    <property type="project" value="UniProtKB-SubCell"/>
</dbReference>
<dbReference type="Proteomes" id="UP001210925">
    <property type="component" value="Unassembled WGS sequence"/>
</dbReference>
<sequence length="113" mass="12794">MSWQNYIDDLIKKGFTHAAIHDQENYSVAYSPSFNITRDEVFGIQAAFSKGGNITVSGKNYSVTKSLDVLYAPNLIIHKTKRYFAIGVYDKISESDATRFMKDLADYFNSVGY</sequence>
<evidence type="ECO:0000256" key="4">
    <source>
        <dbReference type="ARBA" id="ARBA00023203"/>
    </source>
</evidence>
<organism evidence="7 8">
    <name type="scientific">Boothiomyces macroporosus</name>
    <dbReference type="NCBI Taxonomy" id="261099"/>
    <lineage>
        <taxon>Eukaryota</taxon>
        <taxon>Fungi</taxon>
        <taxon>Fungi incertae sedis</taxon>
        <taxon>Chytridiomycota</taxon>
        <taxon>Chytridiomycota incertae sedis</taxon>
        <taxon>Chytridiomycetes</taxon>
        <taxon>Rhizophydiales</taxon>
        <taxon>Terramycetaceae</taxon>
        <taxon>Boothiomyces</taxon>
    </lineage>
</organism>
<proteinExistence type="inferred from homology"/>
<dbReference type="SUPFAM" id="SSF55770">
    <property type="entry name" value="Profilin (actin-binding protein)"/>
    <property type="match status" value="1"/>
</dbReference>
<dbReference type="InterPro" id="IPR036140">
    <property type="entry name" value="PFN_sf"/>
</dbReference>
<evidence type="ECO:0000313" key="8">
    <source>
        <dbReference type="Proteomes" id="UP001210925"/>
    </source>
</evidence>
<keyword evidence="3" id="KW-0963">Cytoplasm</keyword>
<dbReference type="Pfam" id="PF00235">
    <property type="entry name" value="Profilin"/>
    <property type="match status" value="1"/>
</dbReference>
<dbReference type="GO" id="GO:0003785">
    <property type="term" value="F:actin monomer binding"/>
    <property type="evidence" value="ECO:0007669"/>
    <property type="project" value="TreeGrafter"/>
</dbReference>
<evidence type="ECO:0000313" key="7">
    <source>
        <dbReference type="EMBL" id="KAJ3256929.1"/>
    </source>
</evidence>
<dbReference type="PANTHER" id="PTHR11604">
    <property type="entry name" value="PROFILIN"/>
    <property type="match status" value="1"/>
</dbReference>
<evidence type="ECO:0000256" key="2">
    <source>
        <dbReference type="ARBA" id="ARBA00010058"/>
    </source>
</evidence>
<protein>
    <recommendedName>
        <fullName evidence="6">Profilin</fullName>
    </recommendedName>
</protein>
<dbReference type="PANTHER" id="PTHR11604:SF0">
    <property type="entry name" value="PROFILIN"/>
    <property type="match status" value="1"/>
</dbReference>
<dbReference type="InterPro" id="IPR048278">
    <property type="entry name" value="PFN"/>
</dbReference>